<comment type="caution">
    <text evidence="1">The sequence shown here is derived from an EMBL/GenBank/DDBJ whole genome shotgun (WGS) entry which is preliminary data.</text>
</comment>
<proteinExistence type="predicted"/>
<accession>A0ABV6YP13</accession>
<evidence type="ECO:0000313" key="1">
    <source>
        <dbReference type="EMBL" id="MFC1799657.1"/>
    </source>
</evidence>
<organism evidence="1 2">
    <name type="scientific">Eiseniibacteriota bacterium</name>
    <dbReference type="NCBI Taxonomy" id="2212470"/>
    <lineage>
        <taxon>Bacteria</taxon>
        <taxon>Candidatus Eiseniibacteriota</taxon>
    </lineage>
</organism>
<dbReference type="EMBL" id="JBHPEI010000019">
    <property type="protein sequence ID" value="MFC1799657.1"/>
    <property type="molecule type" value="Genomic_DNA"/>
</dbReference>
<dbReference type="Proteomes" id="UP001594288">
    <property type="component" value="Unassembled WGS sequence"/>
</dbReference>
<dbReference type="Gene3D" id="3.10.490.10">
    <property type="entry name" value="Gamma-glutamyl cyclotransferase-like"/>
    <property type="match status" value="1"/>
</dbReference>
<evidence type="ECO:0000313" key="2">
    <source>
        <dbReference type="Proteomes" id="UP001594288"/>
    </source>
</evidence>
<reference evidence="1 2" key="1">
    <citation type="submission" date="2024-09" db="EMBL/GenBank/DDBJ databases">
        <authorList>
            <person name="D'Angelo T."/>
        </authorList>
    </citation>
    <scope>NUCLEOTIDE SEQUENCE [LARGE SCALE GENOMIC DNA]</scope>
    <source>
        <strain evidence="1">SAG AM-311-F02</strain>
    </source>
</reference>
<name>A0ABV6YP13_UNCEI</name>
<protein>
    <submittedName>
        <fullName evidence="1">Uncharacterized protein</fullName>
    </submittedName>
</protein>
<sequence>MKVLVSKNRDTNWTGFRGSGTLCRMWKITKAQYSEVKAQEGGWYNREIEIGETDGLPMVTITHNAVLTNLLCPSDAYIKTIALGLKQTCGLTKEEIVDYLLDKPGINGSMGREMVAKIVMSL</sequence>
<gene>
    <name evidence="1" type="ORF">ACFL2Z_01940</name>
</gene>
<keyword evidence="2" id="KW-1185">Reference proteome</keyword>